<dbReference type="Proteomes" id="UP000245119">
    <property type="component" value="Linkage Group LG7"/>
</dbReference>
<name>A0A2T7P2N9_POMCA</name>
<comment type="caution">
    <text evidence="2">The sequence shown here is derived from an EMBL/GenBank/DDBJ whole genome shotgun (WGS) entry which is preliminary data.</text>
</comment>
<reference evidence="2 3" key="1">
    <citation type="submission" date="2018-04" db="EMBL/GenBank/DDBJ databases">
        <title>The genome of golden apple snail Pomacea canaliculata provides insight into stress tolerance and invasive adaptation.</title>
        <authorList>
            <person name="Liu C."/>
            <person name="Liu B."/>
            <person name="Ren Y."/>
            <person name="Zhang Y."/>
            <person name="Wang H."/>
            <person name="Li S."/>
            <person name="Jiang F."/>
            <person name="Yin L."/>
            <person name="Zhang G."/>
            <person name="Qian W."/>
            <person name="Fan W."/>
        </authorList>
    </citation>
    <scope>NUCLEOTIDE SEQUENCE [LARGE SCALE GENOMIC DNA]</scope>
    <source>
        <strain evidence="2">SZHN2017</strain>
        <tissue evidence="2">Muscle</tissue>
    </source>
</reference>
<protein>
    <recommendedName>
        <fullName evidence="1">Ig-like domain-containing protein</fullName>
    </recommendedName>
</protein>
<dbReference type="InterPro" id="IPR007110">
    <property type="entry name" value="Ig-like_dom"/>
</dbReference>
<dbReference type="AlphaFoldDB" id="A0A2T7P2N9"/>
<proteinExistence type="predicted"/>
<dbReference type="PROSITE" id="PS50835">
    <property type="entry name" value="IG_LIKE"/>
    <property type="match status" value="1"/>
</dbReference>
<evidence type="ECO:0000259" key="1">
    <source>
        <dbReference type="PROSITE" id="PS50835"/>
    </source>
</evidence>
<accession>A0A2T7P2N9</accession>
<keyword evidence="3" id="KW-1185">Reference proteome</keyword>
<feature type="domain" description="Ig-like" evidence="1">
    <location>
        <begin position="1"/>
        <end position="64"/>
    </location>
</feature>
<dbReference type="SUPFAM" id="SSF48726">
    <property type="entry name" value="Immunoglobulin"/>
    <property type="match status" value="1"/>
</dbReference>
<dbReference type="EMBL" id="PZQS01000007">
    <property type="protein sequence ID" value="PVD27689.1"/>
    <property type="molecule type" value="Genomic_DNA"/>
</dbReference>
<evidence type="ECO:0000313" key="3">
    <source>
        <dbReference type="Proteomes" id="UP000245119"/>
    </source>
</evidence>
<evidence type="ECO:0000313" key="2">
    <source>
        <dbReference type="EMBL" id="PVD27689.1"/>
    </source>
</evidence>
<gene>
    <name evidence="2" type="ORF">C0Q70_12857</name>
</gene>
<organism evidence="2 3">
    <name type="scientific">Pomacea canaliculata</name>
    <name type="common">Golden apple snail</name>
    <dbReference type="NCBI Taxonomy" id="400727"/>
    <lineage>
        <taxon>Eukaryota</taxon>
        <taxon>Metazoa</taxon>
        <taxon>Spiralia</taxon>
        <taxon>Lophotrochozoa</taxon>
        <taxon>Mollusca</taxon>
        <taxon>Gastropoda</taxon>
        <taxon>Caenogastropoda</taxon>
        <taxon>Architaenioglossa</taxon>
        <taxon>Ampullarioidea</taxon>
        <taxon>Ampullariidae</taxon>
        <taxon>Pomacea</taxon>
    </lineage>
</organism>
<dbReference type="InterPro" id="IPR036179">
    <property type="entry name" value="Ig-like_dom_sf"/>
</dbReference>
<sequence>MTLKCHATDVYPSPVYTWDNIHCDSTNKNDVCTFSPKGERDNGKEVVCTVTNGLTVREAQNQETPEHPYSSVKANDLLSDDITLEHNLPLFPRMESAYGDVTIRSLDLTMND</sequence>